<proteinExistence type="predicted"/>
<reference evidence="1" key="1">
    <citation type="submission" date="2025-08" db="UniProtKB">
        <authorList>
            <consortium name="Ensembl"/>
        </authorList>
    </citation>
    <scope>IDENTIFICATION</scope>
</reference>
<evidence type="ECO:0000313" key="1">
    <source>
        <dbReference type="Ensembl" id="ENSSTUP00000029044.1"/>
    </source>
</evidence>
<dbReference type="Ensembl" id="ENSSTUT00000030403.1">
    <property type="protein sequence ID" value="ENSSTUP00000029044.1"/>
    <property type="gene ID" value="ENSSTUG00000012570.1"/>
</dbReference>
<dbReference type="InParanoid" id="A0A673Y3J8"/>
<sequence length="138" mass="15412">MCSCLSTRHSIKAEVHSTCHRLSTSDFSIAKRTPLLRPTMRAYLVLLLLLPLCTDAGGGVDESGHGPFSLAFNLWAKADYNIECYGEDFLMLRNQLLQCSSKTQQACYIRSSGEKGCARLEFCSRPGWTCCYQDRCNA</sequence>
<dbReference type="Proteomes" id="UP000472277">
    <property type="component" value="Chromosome 18"/>
</dbReference>
<dbReference type="GeneTree" id="ENSGT00390000003039"/>
<name>A0A673Y3J8_SALTR</name>
<evidence type="ECO:0000313" key="2">
    <source>
        <dbReference type="Proteomes" id="UP000472277"/>
    </source>
</evidence>
<dbReference type="OMA" id="LWAKADY"/>
<organism evidence="1 2">
    <name type="scientific">Salmo trutta</name>
    <name type="common">Brown trout</name>
    <dbReference type="NCBI Taxonomy" id="8032"/>
    <lineage>
        <taxon>Eukaryota</taxon>
        <taxon>Metazoa</taxon>
        <taxon>Chordata</taxon>
        <taxon>Craniata</taxon>
        <taxon>Vertebrata</taxon>
        <taxon>Euteleostomi</taxon>
        <taxon>Actinopterygii</taxon>
        <taxon>Neopterygii</taxon>
        <taxon>Teleostei</taxon>
        <taxon>Protacanthopterygii</taxon>
        <taxon>Salmoniformes</taxon>
        <taxon>Salmonidae</taxon>
        <taxon>Salmoninae</taxon>
        <taxon>Salmo</taxon>
    </lineage>
</organism>
<dbReference type="AlphaFoldDB" id="A0A673Y3J8"/>
<reference evidence="1" key="2">
    <citation type="submission" date="2025-09" db="UniProtKB">
        <authorList>
            <consortium name="Ensembl"/>
        </authorList>
    </citation>
    <scope>IDENTIFICATION</scope>
</reference>
<keyword evidence="2" id="KW-1185">Reference proteome</keyword>
<accession>A0A673Y3J8</accession>
<protein>
    <submittedName>
        <fullName evidence="1">Wu:fj16a03</fullName>
    </submittedName>
</protein>
<dbReference type="FunCoup" id="A0A673Y3J8">
    <property type="interactions" value="131"/>
</dbReference>